<comment type="subcellular location">
    <subcellularLocation>
        <location evidence="1">Membrane</location>
        <topology evidence="1">Multi-pass membrane protein</topology>
    </subcellularLocation>
</comment>
<evidence type="ECO:0000256" key="7">
    <source>
        <dbReference type="ARBA" id="ARBA00023180"/>
    </source>
</evidence>
<dbReference type="Gene3D" id="3.40.50.1820">
    <property type="entry name" value="alpha/beta hydrolase"/>
    <property type="match status" value="1"/>
</dbReference>
<dbReference type="SUPFAM" id="SSF53474">
    <property type="entry name" value="alpha/beta-Hydrolases"/>
    <property type="match status" value="1"/>
</dbReference>
<dbReference type="GO" id="GO:0016020">
    <property type="term" value="C:membrane"/>
    <property type="evidence" value="ECO:0007669"/>
    <property type="project" value="UniProtKB-SubCell"/>
</dbReference>
<evidence type="ECO:0000256" key="9">
    <source>
        <dbReference type="SAM" id="Phobius"/>
    </source>
</evidence>
<feature type="transmembrane region" description="Helical" evidence="9">
    <location>
        <begin position="708"/>
        <end position="729"/>
    </location>
</feature>
<dbReference type="Proteomes" id="UP000078542">
    <property type="component" value="Unassembled WGS sequence"/>
</dbReference>
<dbReference type="InterPro" id="IPR051093">
    <property type="entry name" value="Neuroligin/BSAL"/>
</dbReference>
<feature type="domain" description="Carboxylesterase type B" evidence="10">
    <location>
        <begin position="165"/>
        <end position="482"/>
    </location>
</feature>
<dbReference type="InterPro" id="IPR002018">
    <property type="entry name" value="CarbesteraseB"/>
</dbReference>
<dbReference type="InterPro" id="IPR006153">
    <property type="entry name" value="Cation/H_exchanger_TM"/>
</dbReference>
<dbReference type="InterPro" id="IPR019819">
    <property type="entry name" value="Carboxylesterase_B_CS"/>
</dbReference>
<dbReference type="GO" id="GO:0015297">
    <property type="term" value="F:antiporter activity"/>
    <property type="evidence" value="ECO:0007669"/>
    <property type="project" value="InterPro"/>
</dbReference>
<evidence type="ECO:0000313" key="12">
    <source>
        <dbReference type="EMBL" id="KYN05223.1"/>
    </source>
</evidence>
<keyword evidence="3 9" id="KW-0812">Transmembrane</keyword>
<feature type="transmembrane region" description="Helical" evidence="9">
    <location>
        <begin position="585"/>
        <end position="609"/>
    </location>
</feature>
<keyword evidence="13" id="KW-1185">Reference proteome</keyword>
<feature type="domain" description="Cation/H+ exchanger transmembrane" evidence="11">
    <location>
        <begin position="546"/>
        <end position="790"/>
    </location>
</feature>
<dbReference type="Gene3D" id="1.20.1530.20">
    <property type="match status" value="1"/>
</dbReference>
<dbReference type="PANTHER" id="PTHR43903">
    <property type="entry name" value="NEUROLIGIN"/>
    <property type="match status" value="1"/>
</dbReference>
<evidence type="ECO:0000256" key="5">
    <source>
        <dbReference type="ARBA" id="ARBA00022989"/>
    </source>
</evidence>
<feature type="transmembrane region" description="Helical" evidence="9">
    <location>
        <begin position="644"/>
        <end position="663"/>
    </location>
</feature>
<dbReference type="EMBL" id="KQ977164">
    <property type="protein sequence ID" value="KYN05223.1"/>
    <property type="molecule type" value="Genomic_DNA"/>
</dbReference>
<dbReference type="GO" id="GO:1902600">
    <property type="term" value="P:proton transmembrane transport"/>
    <property type="evidence" value="ECO:0007669"/>
    <property type="project" value="InterPro"/>
</dbReference>
<proteinExistence type="inferred from homology"/>
<feature type="compositionally biased region" description="Basic and acidic residues" evidence="8">
    <location>
        <begin position="86"/>
        <end position="114"/>
    </location>
</feature>
<evidence type="ECO:0000259" key="10">
    <source>
        <dbReference type="Pfam" id="PF00135"/>
    </source>
</evidence>
<evidence type="ECO:0000256" key="4">
    <source>
        <dbReference type="ARBA" id="ARBA00022729"/>
    </source>
</evidence>
<gene>
    <name evidence="12" type="ORF">ALC62_03896</name>
</gene>
<feature type="transmembrane region" description="Helical" evidence="9">
    <location>
        <begin position="778"/>
        <end position="801"/>
    </location>
</feature>
<sequence length="847" mass="91705">MSSSSLPRKRKRKDLSPPDTVLLTDDDWQSSVKHVLQQQRLPQLGIIVSYRTRRDILHRRQDVRSARHGVPEKLGNRQTSGISGERCCKRSERKGGECGQGRDGEENKRDERRESAKDIAGKVLLRRVPSEGGIAKSVFLLALLCAQCCLAGAEALAGTQKYCTRTIKTRYGTLRGIEARSSTAVETYYGVPYATPPLGALRYMPPVTPTPWRGIKFADTIPPACPQRPPVPDEGLPRQRQAYLKRLVPVLANQSEDCLYLNLYVPKAPHERCGRMFFNVAGSIADSLPALLLIHGDSYSWGAGNSFDGTALAAHGRLIVVSINFRLGVLGFLKTGSKGSAQGNYGLMDLVAGLHWLRENLGAFGGDPERLALLGHGTGAALANFLAVSPMAKELIGRVILLGGSALSPWAVQRDPLAVKRRVAEKIKCPGDVEADDIAPCLRLKSVEELLAVPLDPPRFTSGFAPFVDGTVLPQTVNQNFQPTASSSGLMPIVPGPGAEFADFGNRDLLFGLTSDEAWVNLTERDLQRSIIFPRARVLRVAKMGEILTGGIPTLIIAIAGIDDATSVAVYGIVKSVMFSHDALWYQILQGPIAIIGGLGFGIMWGWLAKYVPEKGDPFMVPLRVLMLLGGGLLAVFGSEAIELGGAGPLAVVAAAFVSCYFWQQEGWDVDDNPVATSFEIFWMIFEPILFGITGTQIKINELEGKTVYLGLGCLVCGIVIRIGATILFGIGSKLNLKEKVFIALALMSKATVQAALGPVTLDEVNKDDQQQVGYAEIVLMMCVLSVLLTAPAGAIMITLLGPKLLTKTTTPVSPLEAWKTRRPSIRDISIINEDPDLEETANERKP</sequence>
<dbReference type="AlphaFoldDB" id="A0A151IKT4"/>
<accession>A0A151IKT4</accession>
<dbReference type="InterPro" id="IPR029058">
    <property type="entry name" value="AB_hydrolase_fold"/>
</dbReference>
<dbReference type="PROSITE" id="PS00941">
    <property type="entry name" value="CARBOXYLESTERASE_B_2"/>
    <property type="match status" value="1"/>
</dbReference>
<feature type="transmembrane region" description="Helical" evidence="9">
    <location>
        <begin position="675"/>
        <end position="696"/>
    </location>
</feature>
<keyword evidence="6 9" id="KW-0472">Membrane</keyword>
<feature type="region of interest" description="Disordered" evidence="8">
    <location>
        <begin position="61"/>
        <end position="114"/>
    </location>
</feature>
<evidence type="ECO:0000259" key="11">
    <source>
        <dbReference type="Pfam" id="PF00999"/>
    </source>
</evidence>
<dbReference type="STRING" id="456900.A0A151IKT4"/>
<evidence type="ECO:0000256" key="2">
    <source>
        <dbReference type="ARBA" id="ARBA00005964"/>
    </source>
</evidence>
<feature type="transmembrane region" description="Helical" evidence="9">
    <location>
        <begin position="621"/>
        <end position="638"/>
    </location>
</feature>
<organism evidence="12 13">
    <name type="scientific">Cyphomyrmex costatus</name>
    <dbReference type="NCBI Taxonomy" id="456900"/>
    <lineage>
        <taxon>Eukaryota</taxon>
        <taxon>Metazoa</taxon>
        <taxon>Ecdysozoa</taxon>
        <taxon>Arthropoda</taxon>
        <taxon>Hexapoda</taxon>
        <taxon>Insecta</taxon>
        <taxon>Pterygota</taxon>
        <taxon>Neoptera</taxon>
        <taxon>Endopterygota</taxon>
        <taxon>Hymenoptera</taxon>
        <taxon>Apocrita</taxon>
        <taxon>Aculeata</taxon>
        <taxon>Formicoidea</taxon>
        <taxon>Formicidae</taxon>
        <taxon>Myrmicinae</taxon>
        <taxon>Cyphomyrmex</taxon>
    </lineage>
</organism>
<comment type="similarity">
    <text evidence="2">Belongs to the type-B carboxylesterase/lipase family.</text>
</comment>
<reference evidence="12 13" key="1">
    <citation type="submission" date="2016-03" db="EMBL/GenBank/DDBJ databases">
        <title>Cyphomyrmex costatus WGS genome.</title>
        <authorList>
            <person name="Nygaard S."/>
            <person name="Hu H."/>
            <person name="Boomsma J."/>
            <person name="Zhang G."/>
        </authorList>
    </citation>
    <scope>NUCLEOTIDE SEQUENCE [LARGE SCALE GENOMIC DNA]</scope>
    <source>
        <strain evidence="12">MS0001</strain>
        <tissue evidence="12">Whole body</tissue>
    </source>
</reference>
<dbReference type="InterPro" id="IPR038770">
    <property type="entry name" value="Na+/solute_symporter_sf"/>
</dbReference>
<evidence type="ECO:0000256" key="8">
    <source>
        <dbReference type="SAM" id="MobiDB-lite"/>
    </source>
</evidence>
<evidence type="ECO:0000256" key="3">
    <source>
        <dbReference type="ARBA" id="ARBA00022692"/>
    </source>
</evidence>
<name>A0A151IKT4_9HYME</name>
<evidence type="ECO:0000313" key="13">
    <source>
        <dbReference type="Proteomes" id="UP000078542"/>
    </source>
</evidence>
<dbReference type="Pfam" id="PF00135">
    <property type="entry name" value="COesterase"/>
    <property type="match status" value="1"/>
</dbReference>
<feature type="region of interest" description="Disordered" evidence="8">
    <location>
        <begin position="1"/>
        <end position="24"/>
    </location>
</feature>
<evidence type="ECO:0000256" key="6">
    <source>
        <dbReference type="ARBA" id="ARBA00023136"/>
    </source>
</evidence>
<keyword evidence="7" id="KW-0325">Glycoprotein</keyword>
<keyword evidence="4" id="KW-0732">Signal</keyword>
<feature type="compositionally biased region" description="Basic and acidic residues" evidence="8">
    <location>
        <begin position="61"/>
        <end position="75"/>
    </location>
</feature>
<keyword evidence="5 9" id="KW-1133">Transmembrane helix</keyword>
<evidence type="ECO:0000256" key="1">
    <source>
        <dbReference type="ARBA" id="ARBA00004141"/>
    </source>
</evidence>
<protein>
    <submittedName>
        <fullName evidence="12">Neuroligin-3</fullName>
    </submittedName>
</protein>
<feature type="transmembrane region" description="Helical" evidence="9">
    <location>
        <begin position="547"/>
        <end position="573"/>
    </location>
</feature>
<dbReference type="Pfam" id="PF00999">
    <property type="entry name" value="Na_H_Exchanger"/>
    <property type="match status" value="1"/>
</dbReference>